<gene>
    <name evidence="3" type="ORF">VLK81_07115</name>
</gene>
<dbReference type="SUPFAM" id="SSF52540">
    <property type="entry name" value="P-loop containing nucleoside triphosphate hydrolases"/>
    <property type="match status" value="1"/>
</dbReference>
<dbReference type="Pfam" id="PF14491">
    <property type="entry name" value="DUF4435"/>
    <property type="match status" value="1"/>
</dbReference>
<dbReference type="GO" id="GO:0016887">
    <property type="term" value="F:ATP hydrolysis activity"/>
    <property type="evidence" value="ECO:0007669"/>
    <property type="project" value="InterPro"/>
</dbReference>
<feature type="domain" description="ATPase AAA-type core" evidence="1">
    <location>
        <begin position="41"/>
        <end position="267"/>
    </location>
</feature>
<accession>A0AAW9N0G3</accession>
<dbReference type="InterPro" id="IPR003959">
    <property type="entry name" value="ATPase_AAA_core"/>
</dbReference>
<dbReference type="PANTHER" id="PTHR43581:SF4">
    <property type="entry name" value="ATP_GTP PHOSPHATASE"/>
    <property type="match status" value="1"/>
</dbReference>
<dbReference type="GO" id="GO:0005524">
    <property type="term" value="F:ATP binding"/>
    <property type="evidence" value="ECO:0007669"/>
    <property type="project" value="InterPro"/>
</dbReference>
<feature type="domain" description="DUF4435" evidence="2">
    <location>
        <begin position="310"/>
        <end position="514"/>
    </location>
</feature>
<dbReference type="Pfam" id="PF13304">
    <property type="entry name" value="AAA_21"/>
    <property type="match status" value="1"/>
</dbReference>
<dbReference type="Gene3D" id="3.40.50.300">
    <property type="entry name" value="P-loop containing nucleotide triphosphate hydrolases"/>
    <property type="match status" value="1"/>
</dbReference>
<protein>
    <submittedName>
        <fullName evidence="3">DUF4435 domain-containing protein</fullName>
    </submittedName>
</protein>
<dbReference type="InterPro" id="IPR029492">
    <property type="entry name" value="DUF4435"/>
</dbReference>
<proteinExistence type="predicted"/>
<evidence type="ECO:0000259" key="1">
    <source>
        <dbReference type="Pfam" id="PF13304"/>
    </source>
</evidence>
<dbReference type="Proteomes" id="UP001357733">
    <property type="component" value="Unassembled WGS sequence"/>
</dbReference>
<dbReference type="RefSeq" id="WP_324619945.1">
    <property type="nucleotide sequence ID" value="NZ_JAYKOT010000003.1"/>
</dbReference>
<evidence type="ECO:0000313" key="4">
    <source>
        <dbReference type="Proteomes" id="UP001357733"/>
    </source>
</evidence>
<evidence type="ECO:0000259" key="2">
    <source>
        <dbReference type="Pfam" id="PF14491"/>
    </source>
</evidence>
<name>A0AAW9N0G3_9FIRM</name>
<evidence type="ECO:0000313" key="3">
    <source>
        <dbReference type="EMBL" id="MEB3429777.1"/>
    </source>
</evidence>
<sequence>MRTKKPETNISKCLWYKVQLFGVTLINGGFKEYTTNNNSIIIIGANGSGKSKLGAWIEDQDSDIVHRIGAQRNLNFKPNLQLSNYNDAKNKIIYGTDDEDTVKRRDKCYRWDWGKSKTTKLIDDFDDVLAALIALYNNETSTYFKNCQNAEKNNSVKPNTNLTVIDILMEIWNSIFPQRNILFEDSKFYAQERNKSSEKYSANQMSDGERSVLYLASQVLAIPENKTLIIDEPEIHLHGTIMNKLWETLEEYRSDCLFIYITHDTNFAASHKNSEKIWIKSYDGENWDLEKIISNELPEKLLFDILGSRKNILFVEGEESSFDTQLYSILYPDFFIIPCGSCMQVIMRTKSFNSTQKIHNYNVYGIIDRDFRTEEEINKLEKDNIYTLKVSEVENLFVIEELISFLANHLGKNFSDVFSDINNYIIKQRFGNQIHSQVRKNVVSQIKYELSMAEISEINTKESLTNAVGNINTDNIYEDTLNSYKQALLSNDYKKVLEMFNEKGLAKSIGHYLGFQNNDYLNTVISILRNKEQTEVLEIFKNYIPELQN</sequence>
<dbReference type="AlphaFoldDB" id="A0AAW9N0G3"/>
<organism evidence="3 4">
    <name type="scientific">Citroniella saccharovorans</name>
    <dbReference type="NCBI Taxonomy" id="2053367"/>
    <lineage>
        <taxon>Bacteria</taxon>
        <taxon>Bacillati</taxon>
        <taxon>Bacillota</taxon>
        <taxon>Tissierellia</taxon>
        <taxon>Tissierellales</taxon>
        <taxon>Peptoniphilaceae</taxon>
        <taxon>Citroniella</taxon>
    </lineage>
</organism>
<dbReference type="InterPro" id="IPR051396">
    <property type="entry name" value="Bact_Antivir_Def_Nuclease"/>
</dbReference>
<dbReference type="EMBL" id="JAYKOT010000003">
    <property type="protein sequence ID" value="MEB3429777.1"/>
    <property type="molecule type" value="Genomic_DNA"/>
</dbReference>
<dbReference type="PANTHER" id="PTHR43581">
    <property type="entry name" value="ATP/GTP PHOSPHATASE"/>
    <property type="match status" value="1"/>
</dbReference>
<dbReference type="CDD" id="cd00267">
    <property type="entry name" value="ABC_ATPase"/>
    <property type="match status" value="1"/>
</dbReference>
<reference evidence="3 4" key="1">
    <citation type="submission" date="2024-01" db="EMBL/GenBank/DDBJ databases">
        <title>Complete genome sequence of Citroniella saccharovorans strain M6.X9, isolated from human fecal sample.</title>
        <authorList>
            <person name="Cheng G."/>
            <person name="Westerholm M."/>
            <person name="Schnurer A."/>
        </authorList>
    </citation>
    <scope>NUCLEOTIDE SEQUENCE [LARGE SCALE GENOMIC DNA]</scope>
    <source>
        <strain evidence="3 4">DSM 29873</strain>
    </source>
</reference>
<comment type="caution">
    <text evidence="3">The sequence shown here is derived from an EMBL/GenBank/DDBJ whole genome shotgun (WGS) entry which is preliminary data.</text>
</comment>
<dbReference type="InterPro" id="IPR027417">
    <property type="entry name" value="P-loop_NTPase"/>
</dbReference>
<keyword evidence="4" id="KW-1185">Reference proteome</keyword>